<protein>
    <submittedName>
        <fullName evidence="1">Uncharacterized protein</fullName>
    </submittedName>
</protein>
<sequence length="124" mass="13365">MELGPMAAAATAAELQSYPSASAARINKWNDPRDKKPLPAQHQSWFNVETSRGPQTAFFRNSGTGSRKNGVLNRGSSWSLLPRIEALSKAPGVDAKRIPAADALGRSPVASLCLCRSARRQIHI</sequence>
<dbReference type="AlphaFoldDB" id="A0A835RPD0"/>
<reference evidence="1 2" key="1">
    <citation type="journal article" date="2020" name="Nat. Food">
        <title>A phased Vanilla planifolia genome enables genetic improvement of flavour and production.</title>
        <authorList>
            <person name="Hasing T."/>
            <person name="Tang H."/>
            <person name="Brym M."/>
            <person name="Khazi F."/>
            <person name="Huang T."/>
            <person name="Chambers A.H."/>
        </authorList>
    </citation>
    <scope>NUCLEOTIDE SEQUENCE [LARGE SCALE GENOMIC DNA]</scope>
    <source>
        <tissue evidence="1">Leaf</tissue>
    </source>
</reference>
<dbReference type="EMBL" id="JADCNL010000001">
    <property type="protein sequence ID" value="KAG0495846.1"/>
    <property type="molecule type" value="Genomic_DNA"/>
</dbReference>
<proteinExistence type="predicted"/>
<comment type="caution">
    <text evidence="1">The sequence shown here is derived from an EMBL/GenBank/DDBJ whole genome shotgun (WGS) entry which is preliminary data.</text>
</comment>
<accession>A0A835RPD0</accession>
<evidence type="ECO:0000313" key="1">
    <source>
        <dbReference type="EMBL" id="KAG0495846.1"/>
    </source>
</evidence>
<evidence type="ECO:0000313" key="2">
    <source>
        <dbReference type="Proteomes" id="UP000636800"/>
    </source>
</evidence>
<organism evidence="1 2">
    <name type="scientific">Vanilla planifolia</name>
    <name type="common">Vanilla</name>
    <dbReference type="NCBI Taxonomy" id="51239"/>
    <lineage>
        <taxon>Eukaryota</taxon>
        <taxon>Viridiplantae</taxon>
        <taxon>Streptophyta</taxon>
        <taxon>Embryophyta</taxon>
        <taxon>Tracheophyta</taxon>
        <taxon>Spermatophyta</taxon>
        <taxon>Magnoliopsida</taxon>
        <taxon>Liliopsida</taxon>
        <taxon>Asparagales</taxon>
        <taxon>Orchidaceae</taxon>
        <taxon>Vanilloideae</taxon>
        <taxon>Vanilleae</taxon>
        <taxon>Vanilla</taxon>
    </lineage>
</organism>
<keyword evidence="2" id="KW-1185">Reference proteome</keyword>
<dbReference type="Proteomes" id="UP000636800">
    <property type="component" value="Chromosome 1"/>
</dbReference>
<name>A0A835RPD0_VANPL</name>
<gene>
    <name evidence="1" type="ORF">HPP92_000537</name>
</gene>